<dbReference type="Proteomes" id="UP000054423">
    <property type="component" value="Unassembled WGS sequence"/>
</dbReference>
<sequence length="75" mass="8455">MVFYRDDAGGDPVRIRQCLLFIAIQVFSTASLYLVHLTLFEVSCADLDVARILRLLGGTDMKQKSQPPKAKIDER</sequence>
<reference evidence="1" key="1">
    <citation type="submission" date="2013-11" db="EMBL/GenBank/DDBJ databases">
        <title>The Genome Sequence of Phytophthora parasitica CHvinca01.</title>
        <authorList>
            <consortium name="The Broad Institute Genomics Platform"/>
            <person name="Russ C."/>
            <person name="Tyler B."/>
            <person name="Panabieres F."/>
            <person name="Shan W."/>
            <person name="Tripathy S."/>
            <person name="Grunwald N."/>
            <person name="Machado M."/>
            <person name="Johnson C.S."/>
            <person name="Arredondo F."/>
            <person name="Hong C."/>
            <person name="Coffey M."/>
            <person name="Young S.K."/>
            <person name="Zeng Q."/>
            <person name="Gargeya S."/>
            <person name="Fitzgerald M."/>
            <person name="Abouelleil A."/>
            <person name="Alvarado L."/>
            <person name="Chapman S.B."/>
            <person name="Gainer-Dewar J."/>
            <person name="Goldberg J."/>
            <person name="Griggs A."/>
            <person name="Gujja S."/>
            <person name="Hansen M."/>
            <person name="Howarth C."/>
            <person name="Imamovic A."/>
            <person name="Ireland A."/>
            <person name="Larimer J."/>
            <person name="McCowan C."/>
            <person name="Murphy C."/>
            <person name="Pearson M."/>
            <person name="Poon T.W."/>
            <person name="Priest M."/>
            <person name="Roberts A."/>
            <person name="Saif S."/>
            <person name="Shea T."/>
            <person name="Sykes S."/>
            <person name="Wortman J."/>
            <person name="Nusbaum C."/>
            <person name="Birren B."/>
        </authorList>
    </citation>
    <scope>NUCLEOTIDE SEQUENCE [LARGE SCALE GENOMIC DNA]</scope>
    <source>
        <strain evidence="1">CHvinca01</strain>
    </source>
</reference>
<dbReference type="EMBL" id="KI677949">
    <property type="protein sequence ID" value="ETM00640.1"/>
    <property type="molecule type" value="Genomic_DNA"/>
</dbReference>
<organism evidence="1">
    <name type="scientific">Phytophthora nicotianae</name>
    <name type="common">Potato buckeye rot agent</name>
    <name type="synonym">Phytophthora parasitica</name>
    <dbReference type="NCBI Taxonomy" id="4792"/>
    <lineage>
        <taxon>Eukaryota</taxon>
        <taxon>Sar</taxon>
        <taxon>Stramenopiles</taxon>
        <taxon>Oomycota</taxon>
        <taxon>Peronosporomycetes</taxon>
        <taxon>Peronosporales</taxon>
        <taxon>Peronosporaceae</taxon>
        <taxon>Phytophthora</taxon>
    </lineage>
</organism>
<accession>W2LVF0</accession>
<proteinExistence type="predicted"/>
<dbReference type="AlphaFoldDB" id="W2LVF0"/>
<protein>
    <submittedName>
        <fullName evidence="1">Uncharacterized protein</fullName>
    </submittedName>
</protein>
<gene>
    <name evidence="1" type="ORF">L917_02654</name>
</gene>
<evidence type="ECO:0000313" key="1">
    <source>
        <dbReference type="EMBL" id="ETM00640.1"/>
    </source>
</evidence>
<name>W2LVF0_PHYNI</name>